<evidence type="ECO:0000313" key="2">
    <source>
        <dbReference type="Proteomes" id="UP001595851"/>
    </source>
</evidence>
<organism evidence="1 2">
    <name type="scientific">Nonomuraea purpurea</name>
    <dbReference type="NCBI Taxonomy" id="1849276"/>
    <lineage>
        <taxon>Bacteria</taxon>
        <taxon>Bacillati</taxon>
        <taxon>Actinomycetota</taxon>
        <taxon>Actinomycetes</taxon>
        <taxon>Streptosporangiales</taxon>
        <taxon>Streptosporangiaceae</taxon>
        <taxon>Nonomuraea</taxon>
    </lineage>
</organism>
<reference evidence="2" key="1">
    <citation type="journal article" date="2019" name="Int. J. Syst. Evol. Microbiol.">
        <title>The Global Catalogue of Microorganisms (GCM) 10K type strain sequencing project: providing services to taxonomists for standard genome sequencing and annotation.</title>
        <authorList>
            <consortium name="The Broad Institute Genomics Platform"/>
            <consortium name="The Broad Institute Genome Sequencing Center for Infectious Disease"/>
            <person name="Wu L."/>
            <person name="Ma J."/>
        </authorList>
    </citation>
    <scope>NUCLEOTIDE SEQUENCE [LARGE SCALE GENOMIC DNA]</scope>
    <source>
        <strain evidence="2">TBRC 1276</strain>
    </source>
</reference>
<evidence type="ECO:0000313" key="1">
    <source>
        <dbReference type="EMBL" id="MFC4008685.1"/>
    </source>
</evidence>
<dbReference type="RefSeq" id="WP_379528754.1">
    <property type="nucleotide sequence ID" value="NZ_JBHSBI010000007.1"/>
</dbReference>
<comment type="caution">
    <text evidence="1">The sequence shown here is derived from an EMBL/GenBank/DDBJ whole genome shotgun (WGS) entry which is preliminary data.</text>
</comment>
<dbReference type="EMBL" id="JBHSBI010000007">
    <property type="protein sequence ID" value="MFC4008685.1"/>
    <property type="molecule type" value="Genomic_DNA"/>
</dbReference>
<sequence>MKLRVEGLEARLRTDRQADLLREIDDRTRRLESALTTLEAGFATARAEMNEQFDAVEVEVAGVRRAVSAPPSEEEAVDVQAETAEGVAAIRSELADGFGCFRSELLDLGIKLDRLMKAVEA</sequence>
<name>A0ABV8G6N3_9ACTN</name>
<protein>
    <submittedName>
        <fullName evidence="1">Uncharacterized protein</fullName>
    </submittedName>
</protein>
<keyword evidence="2" id="KW-1185">Reference proteome</keyword>
<gene>
    <name evidence="1" type="ORF">ACFOY2_15750</name>
</gene>
<proteinExistence type="predicted"/>
<accession>A0ABV8G6N3</accession>
<dbReference type="Proteomes" id="UP001595851">
    <property type="component" value="Unassembled WGS sequence"/>
</dbReference>